<evidence type="ECO:0000313" key="10">
    <source>
        <dbReference type="EMBL" id="MEK8025979.1"/>
    </source>
</evidence>
<evidence type="ECO:0000256" key="1">
    <source>
        <dbReference type="ARBA" id="ARBA00004651"/>
    </source>
</evidence>
<keyword evidence="7 8" id="KW-0472">Membrane</keyword>
<comment type="similarity">
    <text evidence="2">Belongs to the binding-protein-dependent transport system permease family. CysTW subfamily.</text>
</comment>
<feature type="domain" description="ABC transmembrane type-1" evidence="9">
    <location>
        <begin position="216"/>
        <end position="420"/>
    </location>
</feature>
<keyword evidence="5 8" id="KW-0812">Transmembrane</keyword>
<feature type="transmembrane region" description="Helical" evidence="8">
    <location>
        <begin position="343"/>
        <end position="372"/>
    </location>
</feature>
<comment type="subcellular location">
    <subcellularLocation>
        <location evidence="1 8">Cell membrane</location>
        <topology evidence="1 8">Multi-pass membrane protein</topology>
    </subcellularLocation>
</comment>
<accession>A0ABU9BA16</accession>
<reference evidence="10 11" key="1">
    <citation type="submission" date="2024-04" db="EMBL/GenBank/DDBJ databases">
        <title>Novel species of the genus Ideonella isolated from streams.</title>
        <authorList>
            <person name="Lu H."/>
        </authorList>
    </citation>
    <scope>NUCLEOTIDE SEQUENCE [LARGE SCALE GENOMIC DNA]</scope>
    <source>
        <strain evidence="10 11">BYS139W</strain>
    </source>
</reference>
<protein>
    <submittedName>
        <fullName evidence="10">ABC transporter permease</fullName>
    </submittedName>
</protein>
<evidence type="ECO:0000256" key="6">
    <source>
        <dbReference type="ARBA" id="ARBA00022989"/>
    </source>
</evidence>
<dbReference type="InterPro" id="IPR000515">
    <property type="entry name" value="MetI-like"/>
</dbReference>
<dbReference type="InterPro" id="IPR035906">
    <property type="entry name" value="MetI-like_sf"/>
</dbReference>
<evidence type="ECO:0000256" key="2">
    <source>
        <dbReference type="ARBA" id="ARBA00007069"/>
    </source>
</evidence>
<feature type="transmembrane region" description="Helical" evidence="8">
    <location>
        <begin position="399"/>
        <end position="420"/>
    </location>
</feature>
<dbReference type="SUPFAM" id="SSF161098">
    <property type="entry name" value="MetI-like"/>
    <property type="match status" value="1"/>
</dbReference>
<evidence type="ECO:0000313" key="11">
    <source>
        <dbReference type="Proteomes" id="UP001368500"/>
    </source>
</evidence>
<proteinExistence type="inferred from homology"/>
<dbReference type="PANTHER" id="PTHR42929">
    <property type="entry name" value="INNER MEMBRANE ABC TRANSPORTER PERMEASE PROTEIN YDCU-RELATED-RELATED"/>
    <property type="match status" value="1"/>
</dbReference>
<comment type="caution">
    <text evidence="10">The sequence shown here is derived from an EMBL/GenBank/DDBJ whole genome shotgun (WGS) entry which is preliminary data.</text>
</comment>
<feature type="transmembrane region" description="Helical" evidence="8">
    <location>
        <begin position="48"/>
        <end position="72"/>
    </location>
</feature>
<evidence type="ECO:0000256" key="4">
    <source>
        <dbReference type="ARBA" id="ARBA00022475"/>
    </source>
</evidence>
<organism evidence="10 11">
    <name type="scientific">Pseudaquabacterium rugosum</name>
    <dbReference type="NCBI Taxonomy" id="2984194"/>
    <lineage>
        <taxon>Bacteria</taxon>
        <taxon>Pseudomonadati</taxon>
        <taxon>Pseudomonadota</taxon>
        <taxon>Betaproteobacteria</taxon>
        <taxon>Burkholderiales</taxon>
        <taxon>Sphaerotilaceae</taxon>
        <taxon>Pseudaquabacterium</taxon>
    </lineage>
</organism>
<feature type="transmembrane region" description="Helical" evidence="8">
    <location>
        <begin position="248"/>
        <end position="267"/>
    </location>
</feature>
<evidence type="ECO:0000256" key="5">
    <source>
        <dbReference type="ARBA" id="ARBA00022692"/>
    </source>
</evidence>
<evidence type="ECO:0000259" key="9">
    <source>
        <dbReference type="PROSITE" id="PS50928"/>
    </source>
</evidence>
<feature type="transmembrane region" description="Helical" evidence="8">
    <location>
        <begin position="279"/>
        <end position="297"/>
    </location>
</feature>
<dbReference type="CDD" id="cd06261">
    <property type="entry name" value="TM_PBP2"/>
    <property type="match status" value="1"/>
</dbReference>
<dbReference type="PROSITE" id="PS50928">
    <property type="entry name" value="ABC_TM1"/>
    <property type="match status" value="1"/>
</dbReference>
<feature type="transmembrane region" description="Helical" evidence="8">
    <location>
        <begin position="220"/>
        <end position="242"/>
    </location>
</feature>
<dbReference type="RefSeq" id="WP_341373763.1">
    <property type="nucleotide sequence ID" value="NZ_JBBUTF010000006.1"/>
</dbReference>
<keyword evidence="3 8" id="KW-0813">Transport</keyword>
<dbReference type="Gene3D" id="1.10.3720.10">
    <property type="entry name" value="MetI-like"/>
    <property type="match status" value="1"/>
</dbReference>
<evidence type="ECO:0000256" key="3">
    <source>
        <dbReference type="ARBA" id="ARBA00022448"/>
    </source>
</evidence>
<name>A0ABU9BA16_9BURK</name>
<sequence length="432" mass="47261">MNTARQELTMPVPMLAVVPSDPARDAPQDISRLKASLRRAERLGQLRAWLLILPLLAFLAFTFIVPIANLLLKSVRDTVVHDEMPGLSQALQAWDPAVLARPPEAVYAAFAADLRARQGSDGVSKVAMRLNFEEPGLRSLVLRTARGLERTEGATWRERFVALDARWDQPLTWVRIKYAATPWTLEYYVKAFDLTRDAHGAVVALPETEQLYRGVFVRTVGLSLLVAALCVLIGYPVAWFLAALPTRISNVLMILVLLPFWTSFLVRSISWMVILQSNGILNSLLNTLGLGSVALIYQRGGVLIAMTHILMPYAILSIYSVMKNVPPIYMRAARSLGAGPVRAFFSAYFPHTLPGVAAGGLLTFILAVGYYITPAMLGGAEDQLVSYYIANHVNSTLNWGLAAALATLLLGGVMLIYALFVRLTGGTGVKLG</sequence>
<keyword evidence="6 8" id="KW-1133">Transmembrane helix</keyword>
<gene>
    <name evidence="10" type="ORF">AACH11_08390</name>
</gene>
<dbReference type="Proteomes" id="UP001368500">
    <property type="component" value="Unassembled WGS sequence"/>
</dbReference>
<evidence type="ECO:0000256" key="7">
    <source>
        <dbReference type="ARBA" id="ARBA00023136"/>
    </source>
</evidence>
<dbReference type="EMBL" id="JBBUTF010000006">
    <property type="protein sequence ID" value="MEK8025979.1"/>
    <property type="molecule type" value="Genomic_DNA"/>
</dbReference>
<feature type="transmembrane region" description="Helical" evidence="8">
    <location>
        <begin position="303"/>
        <end position="322"/>
    </location>
</feature>
<keyword evidence="11" id="KW-1185">Reference proteome</keyword>
<dbReference type="PANTHER" id="PTHR42929:SF5">
    <property type="entry name" value="ABC TRANSPORTER PERMEASE PROTEIN"/>
    <property type="match status" value="1"/>
</dbReference>
<keyword evidence="4" id="KW-1003">Cell membrane</keyword>
<evidence type="ECO:0000256" key="8">
    <source>
        <dbReference type="RuleBase" id="RU363032"/>
    </source>
</evidence>
<dbReference type="Pfam" id="PF00528">
    <property type="entry name" value="BPD_transp_1"/>
    <property type="match status" value="1"/>
</dbReference>